<dbReference type="InterPro" id="IPR043129">
    <property type="entry name" value="ATPase_NBD"/>
</dbReference>
<reference evidence="8 9" key="1">
    <citation type="submission" date="2018-09" db="EMBL/GenBank/DDBJ databases">
        <title>Discovery and Ecogenomic Context for Candidatus Cryosericales, a Global Caldiserica Order Active in Thawing Permafrost.</title>
        <authorList>
            <person name="Martinez M.A."/>
            <person name="Woodcroft B.J."/>
            <person name="Ignacio Espinoza J.C."/>
            <person name="Zayed A."/>
            <person name="Singleton C.M."/>
            <person name="Boyd J."/>
            <person name="Li Y.-F."/>
            <person name="Purvine S."/>
            <person name="Maughan H."/>
            <person name="Hodgkins S.B."/>
            <person name="Anderson D."/>
            <person name="Sederholm M."/>
            <person name="Temperton B."/>
            <person name="Saleska S.R."/>
            <person name="Tyson G.W."/>
            <person name="Rich V.I."/>
        </authorList>
    </citation>
    <scope>NUCLEOTIDE SEQUENCE [LARGE SCALE GENOMIC DNA]</scope>
    <source>
        <strain evidence="8 9">SMC6</strain>
    </source>
</reference>
<gene>
    <name evidence="6" type="primary">ackA</name>
    <name evidence="8" type="ORF">SMC6_07315</name>
</gene>
<dbReference type="InterPro" id="IPR004372">
    <property type="entry name" value="Ac/propionate_kinase"/>
</dbReference>
<dbReference type="GO" id="GO:0005737">
    <property type="term" value="C:cytoplasm"/>
    <property type="evidence" value="ECO:0007669"/>
    <property type="project" value="UniProtKB-SubCell"/>
</dbReference>
<evidence type="ECO:0000256" key="7">
    <source>
        <dbReference type="RuleBase" id="RU003835"/>
    </source>
</evidence>
<evidence type="ECO:0000256" key="3">
    <source>
        <dbReference type="ARBA" id="ARBA00022741"/>
    </source>
</evidence>
<comment type="function">
    <text evidence="6">Catalyzes the formation of acetyl phosphate from acetate and ATP. Can also catalyze the reverse reaction.</text>
</comment>
<sequence length="399" mass="43652">MKVLILNCGSSSVKYKLYEDDQQLVEGLLEKIGTAQAQLNHTVAGRKKLVSVHEILEHHAGIELILQVLVDPEKGVLASIEDIQAVGHRVVHGAESFSESTLITPEVVAKIEECIDIAPLHNPPNLAGIYAISELLPKVPQVAVFDTAFHQTMPDKAFMYAIPYVFYARNHIRKYGFHGISHYYVSHEAATMLGRPIDELKLITCHLGNGSSVTAVDHGRSVDTSMGFTPLEGLPMGTRSGDIDPAVPLYIMGKEELNLQQINALLNKHSGVLGISGISNDFRTLEEESAKGDRRAALALEVFCYRLKKYIGSYIAAMNGADVIVFTGGIGENSDIVREMVVKDMEFLGIELDAEANRNKKRGEAADISLASSRIKVLVIPTNEELVIARDTRRIAASN</sequence>
<dbReference type="PIRSF" id="PIRSF000722">
    <property type="entry name" value="Acetate_prop_kin"/>
    <property type="match status" value="1"/>
</dbReference>
<dbReference type="GO" id="GO:0008776">
    <property type="term" value="F:acetate kinase activity"/>
    <property type="evidence" value="ECO:0007669"/>
    <property type="project" value="UniProtKB-UniRule"/>
</dbReference>
<comment type="caution">
    <text evidence="8">The sequence shown here is derived from an EMBL/GenBank/DDBJ whole genome shotgun (WGS) entry which is preliminary data.</text>
</comment>
<comment type="subcellular location">
    <subcellularLocation>
        <location evidence="6">Cytoplasm</location>
    </subcellularLocation>
</comment>
<feature type="site" description="Transition state stabilizer" evidence="6">
    <location>
        <position position="239"/>
    </location>
</feature>
<dbReference type="PANTHER" id="PTHR21060">
    <property type="entry name" value="ACETATE KINASE"/>
    <property type="match status" value="1"/>
</dbReference>
<dbReference type="InterPro" id="IPR023865">
    <property type="entry name" value="Aliphatic_acid_kinase_CS"/>
</dbReference>
<feature type="binding site" evidence="6">
    <location>
        <begin position="281"/>
        <end position="283"/>
    </location>
    <ligand>
        <name>ATP</name>
        <dbReference type="ChEBI" id="CHEBI:30616"/>
    </ligand>
</feature>
<comment type="pathway">
    <text evidence="6">Metabolic intermediate biosynthesis; acetyl-CoA biosynthesis; acetyl-CoA from acetate: step 1/2.</text>
</comment>
<comment type="similarity">
    <text evidence="1 6 7">Belongs to the acetokinase family.</text>
</comment>
<dbReference type="GO" id="GO:0005524">
    <property type="term" value="F:ATP binding"/>
    <property type="evidence" value="ECO:0007669"/>
    <property type="project" value="UniProtKB-KW"/>
</dbReference>
<accession>A0A398D4F8</accession>
<dbReference type="EC" id="2.7.2.1" evidence="6"/>
<dbReference type="EMBL" id="QXIT01000125">
    <property type="protein sequence ID" value="RIE07187.1"/>
    <property type="molecule type" value="Genomic_DNA"/>
</dbReference>
<dbReference type="GO" id="GO:0006085">
    <property type="term" value="P:acetyl-CoA biosynthetic process"/>
    <property type="evidence" value="ECO:0007669"/>
    <property type="project" value="UniProtKB-UniRule"/>
</dbReference>
<dbReference type="CDD" id="cd24010">
    <property type="entry name" value="ASKHA_NBD_AcK_PK"/>
    <property type="match status" value="1"/>
</dbReference>
<keyword evidence="5 6" id="KW-0067">ATP-binding</keyword>
<dbReference type="Proteomes" id="UP000266260">
    <property type="component" value="Unassembled WGS sequence"/>
</dbReference>
<evidence type="ECO:0000256" key="2">
    <source>
        <dbReference type="ARBA" id="ARBA00022679"/>
    </source>
</evidence>
<dbReference type="Pfam" id="PF00871">
    <property type="entry name" value="Acetate_kinase"/>
    <property type="match status" value="1"/>
</dbReference>
<dbReference type="InterPro" id="IPR000890">
    <property type="entry name" value="Aliphatic_acid_kin_short-chain"/>
</dbReference>
<keyword evidence="6" id="KW-0460">Magnesium</keyword>
<dbReference type="UniPathway" id="UPA00340">
    <property type="reaction ID" value="UER00458"/>
</dbReference>
<dbReference type="SUPFAM" id="SSF53067">
    <property type="entry name" value="Actin-like ATPase domain"/>
    <property type="match status" value="2"/>
</dbReference>
<evidence type="ECO:0000256" key="1">
    <source>
        <dbReference type="ARBA" id="ARBA00008748"/>
    </source>
</evidence>
<evidence type="ECO:0000313" key="8">
    <source>
        <dbReference type="EMBL" id="RIE07187.1"/>
    </source>
</evidence>
<dbReference type="PRINTS" id="PR00471">
    <property type="entry name" value="ACETATEKNASE"/>
</dbReference>
<feature type="binding site" evidence="6">
    <location>
        <position position="7"/>
    </location>
    <ligand>
        <name>Mg(2+)</name>
        <dbReference type="ChEBI" id="CHEBI:18420"/>
    </ligand>
</feature>
<evidence type="ECO:0000256" key="5">
    <source>
        <dbReference type="ARBA" id="ARBA00022840"/>
    </source>
</evidence>
<feature type="site" description="Transition state stabilizer" evidence="6">
    <location>
        <position position="178"/>
    </location>
</feature>
<dbReference type="HAMAP" id="MF_00020">
    <property type="entry name" value="Acetate_kinase"/>
    <property type="match status" value="1"/>
</dbReference>
<dbReference type="AlphaFoldDB" id="A0A398D4F8"/>
<comment type="subunit">
    <text evidence="6">Homodimer.</text>
</comment>
<dbReference type="PANTHER" id="PTHR21060:SF15">
    <property type="entry name" value="ACETATE KINASE-RELATED"/>
    <property type="match status" value="1"/>
</dbReference>
<dbReference type="RefSeq" id="WP_119175777.1">
    <property type="nucleotide sequence ID" value="NZ_QXIT01000125.1"/>
</dbReference>
<dbReference type="PROSITE" id="PS01075">
    <property type="entry name" value="ACETATE_KINASE_1"/>
    <property type="match status" value="1"/>
</dbReference>
<organism evidence="8 9">
    <name type="scientific">Candidatus Cryosericum odellii</name>
    <dbReference type="NCBI Taxonomy" id="2290917"/>
    <lineage>
        <taxon>Bacteria</taxon>
        <taxon>Pseudomonadati</taxon>
        <taxon>Caldisericota/Cryosericota group</taxon>
        <taxon>Candidatus Cryosericota</taxon>
        <taxon>Candidatus Cryosericia</taxon>
        <taxon>Candidatus Cryosericales</taxon>
        <taxon>Candidatus Cryosericaceae</taxon>
        <taxon>Candidatus Cryosericum</taxon>
    </lineage>
</organism>
<dbReference type="NCBIfam" id="TIGR00016">
    <property type="entry name" value="ackA"/>
    <property type="match status" value="1"/>
</dbReference>
<evidence type="ECO:0000256" key="6">
    <source>
        <dbReference type="HAMAP-Rule" id="MF_00020"/>
    </source>
</evidence>
<feature type="binding site" evidence="6">
    <location>
        <position position="384"/>
    </location>
    <ligand>
        <name>Mg(2+)</name>
        <dbReference type="ChEBI" id="CHEBI:18420"/>
    </ligand>
</feature>
<keyword evidence="4 6" id="KW-0418">Kinase</keyword>
<keyword evidence="6" id="KW-0963">Cytoplasm</keyword>
<proteinExistence type="inferred from homology"/>
<dbReference type="Gene3D" id="3.30.420.40">
    <property type="match status" value="2"/>
</dbReference>
<protein>
    <recommendedName>
        <fullName evidence="6">Acetate kinase</fullName>
        <ecNumber evidence="6">2.7.2.1</ecNumber>
    </recommendedName>
    <alternativeName>
        <fullName evidence="6">Acetokinase</fullName>
    </alternativeName>
</protein>
<evidence type="ECO:0000313" key="9">
    <source>
        <dbReference type="Proteomes" id="UP000266260"/>
    </source>
</evidence>
<dbReference type="GO" id="GO:0000287">
    <property type="term" value="F:magnesium ion binding"/>
    <property type="evidence" value="ECO:0007669"/>
    <property type="project" value="UniProtKB-UniRule"/>
</dbReference>
<feature type="active site" description="Proton donor/acceptor" evidence="6">
    <location>
        <position position="146"/>
    </location>
</feature>
<evidence type="ECO:0000256" key="4">
    <source>
        <dbReference type="ARBA" id="ARBA00022777"/>
    </source>
</evidence>
<feature type="binding site" evidence="6">
    <location>
        <begin position="329"/>
        <end position="333"/>
    </location>
    <ligand>
        <name>ATP</name>
        <dbReference type="ChEBI" id="CHEBI:30616"/>
    </ligand>
</feature>
<name>A0A398D4F8_9BACT</name>
<keyword evidence="3 6" id="KW-0547">Nucleotide-binding</keyword>
<dbReference type="GO" id="GO:0006083">
    <property type="term" value="P:acetate metabolic process"/>
    <property type="evidence" value="ECO:0007669"/>
    <property type="project" value="TreeGrafter"/>
</dbReference>
<comment type="catalytic activity">
    <reaction evidence="6">
        <text>acetate + ATP = acetyl phosphate + ADP</text>
        <dbReference type="Rhea" id="RHEA:11352"/>
        <dbReference type="ChEBI" id="CHEBI:22191"/>
        <dbReference type="ChEBI" id="CHEBI:30089"/>
        <dbReference type="ChEBI" id="CHEBI:30616"/>
        <dbReference type="ChEBI" id="CHEBI:456216"/>
        <dbReference type="EC" id="2.7.2.1"/>
    </reaction>
</comment>
<feature type="binding site" evidence="6">
    <location>
        <begin position="206"/>
        <end position="210"/>
    </location>
    <ligand>
        <name>ATP</name>
        <dbReference type="ChEBI" id="CHEBI:30616"/>
    </ligand>
</feature>
<feature type="binding site" evidence="6">
    <location>
        <position position="89"/>
    </location>
    <ligand>
        <name>substrate</name>
    </ligand>
</feature>
<comment type="cofactor">
    <cofactor evidence="6">
        <name>Mg(2+)</name>
        <dbReference type="ChEBI" id="CHEBI:18420"/>
    </cofactor>
    <cofactor evidence="6">
        <name>Mn(2+)</name>
        <dbReference type="ChEBI" id="CHEBI:29035"/>
    </cofactor>
    <text evidence="6">Mg(2+). Can also accept Mn(2+).</text>
</comment>
<keyword evidence="6" id="KW-0479">Metal-binding</keyword>
<keyword evidence="9" id="KW-1185">Reference proteome</keyword>
<feature type="binding site" evidence="6">
    <location>
        <position position="14"/>
    </location>
    <ligand>
        <name>ATP</name>
        <dbReference type="ChEBI" id="CHEBI:30616"/>
    </ligand>
</feature>
<keyword evidence="2 6" id="KW-0808">Transferase</keyword>
<dbReference type="PROSITE" id="PS01076">
    <property type="entry name" value="ACETATE_KINASE_2"/>
    <property type="match status" value="1"/>
</dbReference>